<dbReference type="InterPro" id="IPR036619">
    <property type="entry name" value="NinB_sf"/>
</dbReference>
<dbReference type="EMBL" id="QRQQ01000001">
    <property type="protein sequence ID" value="RHN19168.1"/>
    <property type="molecule type" value="Genomic_DNA"/>
</dbReference>
<organism evidence="1 2">
    <name type="scientific">Dorea formicigenerans</name>
    <dbReference type="NCBI Taxonomy" id="39486"/>
    <lineage>
        <taxon>Bacteria</taxon>
        <taxon>Bacillati</taxon>
        <taxon>Bacillota</taxon>
        <taxon>Clostridia</taxon>
        <taxon>Lachnospirales</taxon>
        <taxon>Lachnospiraceae</taxon>
        <taxon>Dorea</taxon>
    </lineage>
</organism>
<evidence type="ECO:0000313" key="1">
    <source>
        <dbReference type="EMBL" id="RHN19168.1"/>
    </source>
</evidence>
<dbReference type="Proteomes" id="UP000285652">
    <property type="component" value="Unassembled WGS sequence"/>
</dbReference>
<dbReference type="AlphaFoldDB" id="A0A415UM37"/>
<dbReference type="Gene3D" id="1.10.3790.10">
    <property type="entry name" value="NinB"/>
    <property type="match status" value="1"/>
</dbReference>
<name>A0A415UM37_9FIRM</name>
<dbReference type="RefSeq" id="WP_118447165.1">
    <property type="nucleotide sequence ID" value="NZ_QRQQ01000001.1"/>
</dbReference>
<gene>
    <name evidence="1" type="ORF">DWZ24_01025</name>
</gene>
<protein>
    <submittedName>
        <fullName evidence="1">Uncharacterized protein</fullName>
    </submittedName>
</protein>
<evidence type="ECO:0000313" key="2">
    <source>
        <dbReference type="Proteomes" id="UP000285652"/>
    </source>
</evidence>
<accession>A0A415UM37</accession>
<comment type="caution">
    <text evidence="1">The sequence shown here is derived from an EMBL/GenBank/DDBJ whole genome shotgun (WGS) entry which is preliminary data.</text>
</comment>
<sequence>MDFTGTFDGLGMDFTTGKQKATLTLNEDAKQTFENLHDKKVVITIKAYRKKRSLDANAYFHVLVGKIADVTGNSKVYIKNKLIAEYGQYETINGALVPLPLDDDIDAYNVEFVHLQPTSRTTTNSKGKVFRVNLVMRGSNTYDTDEMSKLIDGTVSEAKDLGIETLTPNQIREMKERWGVKVEKETVECVHK</sequence>
<proteinExistence type="predicted"/>
<reference evidence="1 2" key="1">
    <citation type="submission" date="2018-08" db="EMBL/GenBank/DDBJ databases">
        <title>A genome reference for cultivated species of the human gut microbiota.</title>
        <authorList>
            <person name="Zou Y."/>
            <person name="Xue W."/>
            <person name="Luo G."/>
        </authorList>
    </citation>
    <scope>NUCLEOTIDE SEQUENCE [LARGE SCALE GENOMIC DNA]</scope>
    <source>
        <strain evidence="1 2">AF31-13BH</strain>
    </source>
</reference>